<keyword evidence="3 7" id="KW-1133">Transmembrane helix</keyword>
<evidence type="ECO:0000256" key="4">
    <source>
        <dbReference type="ARBA" id="ARBA00023136"/>
    </source>
</evidence>
<feature type="domain" description="Rhodopsin" evidence="8">
    <location>
        <begin position="38"/>
        <end position="279"/>
    </location>
</feature>
<keyword evidence="2 7" id="KW-0812">Transmembrane</keyword>
<dbReference type="GO" id="GO:0016020">
    <property type="term" value="C:membrane"/>
    <property type="evidence" value="ECO:0007669"/>
    <property type="project" value="UniProtKB-SubCell"/>
</dbReference>
<feature type="transmembrane region" description="Helical" evidence="7">
    <location>
        <begin position="217"/>
        <end position="242"/>
    </location>
</feature>
<evidence type="ECO:0000256" key="3">
    <source>
        <dbReference type="ARBA" id="ARBA00022989"/>
    </source>
</evidence>
<dbReference type="Pfam" id="PF20684">
    <property type="entry name" value="Fung_rhodopsin"/>
    <property type="match status" value="1"/>
</dbReference>
<keyword evidence="10" id="KW-1185">Reference proteome</keyword>
<dbReference type="EMBL" id="MU001504">
    <property type="protein sequence ID" value="KAF2442452.1"/>
    <property type="molecule type" value="Genomic_DNA"/>
</dbReference>
<evidence type="ECO:0000256" key="1">
    <source>
        <dbReference type="ARBA" id="ARBA00004141"/>
    </source>
</evidence>
<dbReference type="InterPro" id="IPR049326">
    <property type="entry name" value="Rhodopsin_dom_fungi"/>
</dbReference>
<reference evidence="9" key="1">
    <citation type="journal article" date="2020" name="Stud. Mycol.">
        <title>101 Dothideomycetes genomes: a test case for predicting lifestyles and emergence of pathogens.</title>
        <authorList>
            <person name="Haridas S."/>
            <person name="Albert R."/>
            <person name="Binder M."/>
            <person name="Bloem J."/>
            <person name="Labutti K."/>
            <person name="Salamov A."/>
            <person name="Andreopoulos B."/>
            <person name="Baker S."/>
            <person name="Barry K."/>
            <person name="Bills G."/>
            <person name="Bluhm B."/>
            <person name="Cannon C."/>
            <person name="Castanera R."/>
            <person name="Culley D."/>
            <person name="Daum C."/>
            <person name="Ezra D."/>
            <person name="Gonzalez J."/>
            <person name="Henrissat B."/>
            <person name="Kuo A."/>
            <person name="Liang C."/>
            <person name="Lipzen A."/>
            <person name="Lutzoni F."/>
            <person name="Magnuson J."/>
            <person name="Mondo S."/>
            <person name="Nolan M."/>
            <person name="Ohm R."/>
            <person name="Pangilinan J."/>
            <person name="Park H.-J."/>
            <person name="Ramirez L."/>
            <person name="Alfaro M."/>
            <person name="Sun H."/>
            <person name="Tritt A."/>
            <person name="Yoshinaga Y."/>
            <person name="Zwiers L.-H."/>
            <person name="Turgeon B."/>
            <person name="Goodwin S."/>
            <person name="Spatafora J."/>
            <person name="Crous P."/>
            <person name="Grigoriev I."/>
        </authorList>
    </citation>
    <scope>NUCLEOTIDE SEQUENCE</scope>
    <source>
        <strain evidence="9">CBS 690.94</strain>
    </source>
</reference>
<gene>
    <name evidence="9" type="ORF">P171DRAFT_365166</name>
</gene>
<proteinExistence type="inferred from homology"/>
<accession>A0A9P4PEL0</accession>
<evidence type="ECO:0000256" key="2">
    <source>
        <dbReference type="ARBA" id="ARBA00022692"/>
    </source>
</evidence>
<evidence type="ECO:0000313" key="10">
    <source>
        <dbReference type="Proteomes" id="UP000799764"/>
    </source>
</evidence>
<evidence type="ECO:0000256" key="6">
    <source>
        <dbReference type="SAM" id="MobiDB-lite"/>
    </source>
</evidence>
<evidence type="ECO:0000259" key="8">
    <source>
        <dbReference type="Pfam" id="PF20684"/>
    </source>
</evidence>
<organism evidence="9 10">
    <name type="scientific">Karstenula rhodostoma CBS 690.94</name>
    <dbReference type="NCBI Taxonomy" id="1392251"/>
    <lineage>
        <taxon>Eukaryota</taxon>
        <taxon>Fungi</taxon>
        <taxon>Dikarya</taxon>
        <taxon>Ascomycota</taxon>
        <taxon>Pezizomycotina</taxon>
        <taxon>Dothideomycetes</taxon>
        <taxon>Pleosporomycetidae</taxon>
        <taxon>Pleosporales</taxon>
        <taxon>Massarineae</taxon>
        <taxon>Didymosphaeriaceae</taxon>
        <taxon>Karstenula</taxon>
    </lineage>
</organism>
<feature type="transmembrane region" description="Helical" evidence="7">
    <location>
        <begin position="133"/>
        <end position="163"/>
    </location>
</feature>
<dbReference type="OrthoDB" id="2496787at2759"/>
<feature type="transmembrane region" description="Helical" evidence="7">
    <location>
        <begin position="262"/>
        <end position="282"/>
    </location>
</feature>
<dbReference type="Proteomes" id="UP000799764">
    <property type="component" value="Unassembled WGS sequence"/>
</dbReference>
<feature type="transmembrane region" description="Helical" evidence="7">
    <location>
        <begin position="98"/>
        <end position="121"/>
    </location>
</feature>
<feature type="transmembrane region" description="Helical" evidence="7">
    <location>
        <begin position="183"/>
        <end position="205"/>
    </location>
</feature>
<keyword evidence="4 7" id="KW-0472">Membrane</keyword>
<dbReference type="PANTHER" id="PTHR33048">
    <property type="entry name" value="PTH11-LIKE INTEGRAL MEMBRANE PROTEIN (AFU_ORTHOLOGUE AFUA_5G11245)"/>
    <property type="match status" value="1"/>
</dbReference>
<sequence length="394" mass="43868">TKNLTTTTCHAPVRSKNNMLKLTNIILGTISAVCVLARLMFKSVFSAGELGWDDYLIFASVVFGVPTTIIQDIGTIKHGLGKDVWTLGFGTITAFVKWFYIIEVLYFFNVAMLKLSLLFFFLRIFPAKSIRRLLWATVAFDIIFGITFIIAAIFQCTPIKLYWEKWDGEHLDGKCVNVNALGWANAVISIALDIWMLALPLWQVLNLKLAWKKKVSVAMMFFVGTFVTVISIIRLQTLISFANSTNPTWDQAEASNWSTIEINVGIICACMPALRLILVRIFPRALGSTQYPSNQYYAKYGSNPLKSGHNASATRSQMGRDEVFAGKNYHSNNNNNAITYTKTFEVRHGDDEEQLVPMDDLSAKGQKVRSSGSSQASVSAASTPVAANMPRRLS</sequence>
<name>A0A9P4PEL0_9PLEO</name>
<evidence type="ECO:0000313" key="9">
    <source>
        <dbReference type="EMBL" id="KAF2442452.1"/>
    </source>
</evidence>
<comment type="caution">
    <text evidence="9">The sequence shown here is derived from an EMBL/GenBank/DDBJ whole genome shotgun (WGS) entry which is preliminary data.</text>
</comment>
<protein>
    <recommendedName>
        <fullName evidence="8">Rhodopsin domain-containing protein</fullName>
    </recommendedName>
</protein>
<comment type="similarity">
    <text evidence="5">Belongs to the SAT4 family.</text>
</comment>
<feature type="transmembrane region" description="Helical" evidence="7">
    <location>
        <begin position="22"/>
        <end position="41"/>
    </location>
</feature>
<dbReference type="InterPro" id="IPR052337">
    <property type="entry name" value="SAT4-like"/>
</dbReference>
<dbReference type="AlphaFoldDB" id="A0A9P4PEL0"/>
<feature type="compositionally biased region" description="Low complexity" evidence="6">
    <location>
        <begin position="368"/>
        <end position="387"/>
    </location>
</feature>
<evidence type="ECO:0000256" key="7">
    <source>
        <dbReference type="SAM" id="Phobius"/>
    </source>
</evidence>
<dbReference type="PANTHER" id="PTHR33048:SF143">
    <property type="entry name" value="EXTRACELLULAR MEMBRANE PROTEIN CFEM DOMAIN-CONTAINING PROTEIN-RELATED"/>
    <property type="match status" value="1"/>
</dbReference>
<comment type="subcellular location">
    <subcellularLocation>
        <location evidence="1">Membrane</location>
        <topology evidence="1">Multi-pass membrane protein</topology>
    </subcellularLocation>
</comment>
<feature type="region of interest" description="Disordered" evidence="6">
    <location>
        <begin position="357"/>
        <end position="394"/>
    </location>
</feature>
<feature type="non-terminal residue" evidence="9">
    <location>
        <position position="1"/>
    </location>
</feature>
<evidence type="ECO:0000256" key="5">
    <source>
        <dbReference type="ARBA" id="ARBA00038359"/>
    </source>
</evidence>